<feature type="chain" id="PRO_5046166012" description="Beta-xylanase" evidence="6">
    <location>
        <begin position="21"/>
        <end position="385"/>
    </location>
</feature>
<organism evidence="8 9">
    <name type="scientific">Sphingobacterium populi</name>
    <dbReference type="NCBI Taxonomy" id="1812824"/>
    <lineage>
        <taxon>Bacteria</taxon>
        <taxon>Pseudomonadati</taxon>
        <taxon>Bacteroidota</taxon>
        <taxon>Sphingobacteriia</taxon>
        <taxon>Sphingobacteriales</taxon>
        <taxon>Sphingobacteriaceae</taxon>
        <taxon>Sphingobacterium</taxon>
    </lineage>
</organism>
<accession>A0ABW5UH03</accession>
<evidence type="ECO:0000259" key="7">
    <source>
        <dbReference type="PROSITE" id="PS51760"/>
    </source>
</evidence>
<dbReference type="SUPFAM" id="SSF51445">
    <property type="entry name" value="(Trans)glycosidases"/>
    <property type="match status" value="1"/>
</dbReference>
<sequence length="385" mass="43767">MKSIKALLLTTVVASGIACASNSSREKIPTNDPVVLKEAFQGRFYIGTALNLDQIWERDGEAIALVQQQFNSIVAENCMKSMYLQPREGEFNFTDADRFVAFGQKHDMHLVGHTLIWHSQAPRWFFSDENGKDVSRDVLIARMRSHIHKVVSRYKGKIAGWDVVNEAVLDNGEYRKSKFYQIIGEDFIPLAFQFAHEADPDAELYYNDYSTAIPAKRDGIVKVVKSIQERGIPIHGIGMQEHQGLYHPELDEIEKTILAFSSTGAKVMVTELDVSVLPHARENQGAEISETYAYKNELNPYVDGLPDSVMNKLGERYVNFFKVYLKHSDKISRVTLWGVGDQYSWKNGWPIPGRTDYPLLFDRNFKPKPFVQDIVSLARNAAEIK</sequence>
<dbReference type="Proteomes" id="UP001597418">
    <property type="component" value="Unassembled WGS sequence"/>
</dbReference>
<dbReference type="PANTHER" id="PTHR31490">
    <property type="entry name" value="GLYCOSYL HYDROLASE"/>
    <property type="match status" value="1"/>
</dbReference>
<dbReference type="PRINTS" id="PR00134">
    <property type="entry name" value="GLHYDRLASE10"/>
</dbReference>
<dbReference type="Pfam" id="PF00331">
    <property type="entry name" value="Glyco_hydro_10"/>
    <property type="match status" value="1"/>
</dbReference>
<reference evidence="9" key="1">
    <citation type="journal article" date="2019" name="Int. J. Syst. Evol. Microbiol.">
        <title>The Global Catalogue of Microorganisms (GCM) 10K type strain sequencing project: providing services to taxonomists for standard genome sequencing and annotation.</title>
        <authorList>
            <consortium name="The Broad Institute Genomics Platform"/>
            <consortium name="The Broad Institute Genome Sequencing Center for Infectious Disease"/>
            <person name="Wu L."/>
            <person name="Ma J."/>
        </authorList>
    </citation>
    <scope>NUCLEOTIDE SEQUENCE [LARGE SCALE GENOMIC DNA]</scope>
    <source>
        <strain evidence="9">KCTC 42247</strain>
    </source>
</reference>
<dbReference type="InterPro" id="IPR001000">
    <property type="entry name" value="GH10_dom"/>
</dbReference>
<evidence type="ECO:0000256" key="3">
    <source>
        <dbReference type="ARBA" id="ARBA00023295"/>
    </source>
</evidence>
<dbReference type="PANTHER" id="PTHR31490:SF90">
    <property type="entry name" value="ENDO-1,4-BETA-XYLANASE A"/>
    <property type="match status" value="1"/>
</dbReference>
<keyword evidence="4 5" id="KW-0624">Polysaccharide degradation</keyword>
<dbReference type="Gene3D" id="3.20.20.80">
    <property type="entry name" value="Glycosidases"/>
    <property type="match status" value="1"/>
</dbReference>
<evidence type="ECO:0000256" key="6">
    <source>
        <dbReference type="SAM" id="SignalP"/>
    </source>
</evidence>
<evidence type="ECO:0000313" key="8">
    <source>
        <dbReference type="EMBL" id="MFD2744698.1"/>
    </source>
</evidence>
<evidence type="ECO:0000256" key="5">
    <source>
        <dbReference type="RuleBase" id="RU361174"/>
    </source>
</evidence>
<protein>
    <recommendedName>
        <fullName evidence="5">Beta-xylanase</fullName>
        <ecNumber evidence="5">3.2.1.8</ecNumber>
    </recommendedName>
</protein>
<keyword evidence="2 5" id="KW-0119">Carbohydrate metabolism</keyword>
<evidence type="ECO:0000256" key="1">
    <source>
        <dbReference type="ARBA" id="ARBA00022801"/>
    </source>
</evidence>
<dbReference type="PROSITE" id="PS51257">
    <property type="entry name" value="PROKAR_LIPOPROTEIN"/>
    <property type="match status" value="1"/>
</dbReference>
<evidence type="ECO:0000256" key="4">
    <source>
        <dbReference type="ARBA" id="ARBA00023326"/>
    </source>
</evidence>
<feature type="signal peptide" evidence="6">
    <location>
        <begin position="1"/>
        <end position="20"/>
    </location>
</feature>
<keyword evidence="6" id="KW-0732">Signal</keyword>
<dbReference type="RefSeq" id="WP_380885219.1">
    <property type="nucleotide sequence ID" value="NZ_JBHUMB010000014.1"/>
</dbReference>
<feature type="domain" description="GH10" evidence="7">
    <location>
        <begin position="30"/>
        <end position="377"/>
    </location>
</feature>
<comment type="catalytic activity">
    <reaction evidence="5">
        <text>Endohydrolysis of (1-&gt;4)-beta-D-xylosidic linkages in xylans.</text>
        <dbReference type="EC" id="3.2.1.8"/>
    </reaction>
</comment>
<dbReference type="PROSITE" id="PS51760">
    <property type="entry name" value="GH10_2"/>
    <property type="match status" value="1"/>
</dbReference>
<keyword evidence="9" id="KW-1185">Reference proteome</keyword>
<proteinExistence type="inferred from homology"/>
<evidence type="ECO:0000313" key="9">
    <source>
        <dbReference type="Proteomes" id="UP001597418"/>
    </source>
</evidence>
<comment type="caution">
    <text evidence="8">The sequence shown here is derived from an EMBL/GenBank/DDBJ whole genome shotgun (WGS) entry which is preliminary data.</text>
</comment>
<dbReference type="InterPro" id="IPR044846">
    <property type="entry name" value="GH10"/>
</dbReference>
<gene>
    <name evidence="8" type="ORF">ACFSQ6_14970</name>
</gene>
<dbReference type="InterPro" id="IPR017853">
    <property type="entry name" value="GH"/>
</dbReference>
<dbReference type="SMART" id="SM00633">
    <property type="entry name" value="Glyco_10"/>
    <property type="match status" value="1"/>
</dbReference>
<keyword evidence="1 5" id="KW-0378">Hydrolase</keyword>
<comment type="similarity">
    <text evidence="5">Belongs to the glycosyl hydrolase 10 (cellulase F) family.</text>
</comment>
<evidence type="ECO:0000256" key="2">
    <source>
        <dbReference type="ARBA" id="ARBA00023277"/>
    </source>
</evidence>
<keyword evidence="3 5" id="KW-0326">Glycosidase</keyword>
<name>A0ABW5UH03_9SPHI</name>
<dbReference type="EMBL" id="JBHUMB010000014">
    <property type="protein sequence ID" value="MFD2744698.1"/>
    <property type="molecule type" value="Genomic_DNA"/>
</dbReference>
<dbReference type="EC" id="3.2.1.8" evidence="5"/>